<dbReference type="PANTHER" id="PTHR21180:SF32">
    <property type="entry name" value="ENDONUCLEASE_EXONUCLEASE_PHOSPHATASE FAMILY DOMAIN-CONTAINING PROTEIN 1"/>
    <property type="match status" value="1"/>
</dbReference>
<keyword evidence="1" id="KW-0238">DNA-binding</keyword>
<evidence type="ECO:0000313" key="2">
    <source>
        <dbReference type="Proteomes" id="UP001464891"/>
    </source>
</evidence>
<dbReference type="Gene3D" id="1.10.150.320">
    <property type="entry name" value="Photosystem II 12 kDa extrinsic protein"/>
    <property type="match status" value="1"/>
</dbReference>
<gene>
    <name evidence="1" type="ORF">NC998_06815</name>
</gene>
<name>A0ABV0J694_9CYAN</name>
<dbReference type="SUPFAM" id="SSF47781">
    <property type="entry name" value="RuvA domain 2-like"/>
    <property type="match status" value="2"/>
</dbReference>
<keyword evidence="2" id="KW-1185">Reference proteome</keyword>
<sequence>MAFLDWLTSVARTRSPIAAASTTLRSRLINDPYYRLQSLEEVQLAVSLGVKIDANQATVDDWLRLPGISIHQARSLAELTQAGVQFCCLEDMAAVLGVPVQRLRPFAPILNFCYYDAESLVTIEPINPNTASVEVLLKVPPIDLFLARAIVQNRLATGPYRNLADLQRRLSLPSTVTTDLMHYLRF</sequence>
<proteinExistence type="predicted"/>
<dbReference type="RefSeq" id="WP_190438901.1">
    <property type="nucleotide sequence ID" value="NZ_JAMPKM010000003.1"/>
</dbReference>
<accession>A0ABV0J694</accession>
<protein>
    <submittedName>
        <fullName evidence="1">ComEA family DNA-binding protein</fullName>
    </submittedName>
</protein>
<dbReference type="Proteomes" id="UP001464891">
    <property type="component" value="Unassembled WGS sequence"/>
</dbReference>
<dbReference type="PANTHER" id="PTHR21180">
    <property type="entry name" value="ENDONUCLEASE/EXONUCLEASE/PHOSPHATASE FAMILY DOMAIN-CONTAINING PROTEIN 1"/>
    <property type="match status" value="1"/>
</dbReference>
<comment type="caution">
    <text evidence="1">The sequence shown here is derived from an EMBL/GenBank/DDBJ whole genome shotgun (WGS) entry which is preliminary data.</text>
</comment>
<dbReference type="InterPro" id="IPR051675">
    <property type="entry name" value="Endo/Exo/Phosphatase_dom_1"/>
</dbReference>
<dbReference type="Pfam" id="PF12836">
    <property type="entry name" value="HHH_3"/>
    <property type="match status" value="1"/>
</dbReference>
<evidence type="ECO:0000313" key="1">
    <source>
        <dbReference type="EMBL" id="MEP0816803.1"/>
    </source>
</evidence>
<dbReference type="EMBL" id="JAMPKM010000003">
    <property type="protein sequence ID" value="MEP0816803.1"/>
    <property type="molecule type" value="Genomic_DNA"/>
</dbReference>
<reference evidence="1 2" key="1">
    <citation type="submission" date="2022-04" db="EMBL/GenBank/DDBJ databases">
        <title>Positive selection, recombination, and allopatry shape intraspecific diversity of widespread and dominant cyanobacteria.</title>
        <authorList>
            <person name="Wei J."/>
            <person name="Shu W."/>
            <person name="Hu C."/>
        </authorList>
    </citation>
    <scope>NUCLEOTIDE SEQUENCE [LARGE SCALE GENOMIC DNA]</scope>
    <source>
        <strain evidence="1 2">GB2-A4</strain>
    </source>
</reference>
<dbReference type="InterPro" id="IPR010994">
    <property type="entry name" value="RuvA_2-like"/>
</dbReference>
<dbReference type="GO" id="GO:0003677">
    <property type="term" value="F:DNA binding"/>
    <property type="evidence" value="ECO:0007669"/>
    <property type="project" value="UniProtKB-KW"/>
</dbReference>
<organism evidence="1 2">
    <name type="scientific">Trichocoleus desertorum GB2-A4</name>
    <dbReference type="NCBI Taxonomy" id="2933944"/>
    <lineage>
        <taxon>Bacteria</taxon>
        <taxon>Bacillati</taxon>
        <taxon>Cyanobacteriota</taxon>
        <taxon>Cyanophyceae</taxon>
        <taxon>Leptolyngbyales</taxon>
        <taxon>Trichocoleusaceae</taxon>
        <taxon>Trichocoleus</taxon>
    </lineage>
</organism>